<accession>A0AC61RLH2</accession>
<protein>
    <submittedName>
        <fullName evidence="1">Recombinase family protein</fullName>
    </submittedName>
</protein>
<proteinExistence type="predicted"/>
<comment type="caution">
    <text evidence="1">The sequence shown here is derived from an EMBL/GenBank/DDBJ whole genome shotgun (WGS) entry which is preliminary data.</text>
</comment>
<gene>
    <name evidence="1" type="ORF">E5329_29100</name>
</gene>
<evidence type="ECO:0000313" key="2">
    <source>
        <dbReference type="Proteomes" id="UP000304953"/>
    </source>
</evidence>
<evidence type="ECO:0000313" key="1">
    <source>
        <dbReference type="EMBL" id="TGY84896.1"/>
    </source>
</evidence>
<dbReference type="Proteomes" id="UP000304953">
    <property type="component" value="Unassembled WGS sequence"/>
</dbReference>
<name>A0AC61RLH2_9FIRM</name>
<dbReference type="EMBL" id="SRYA01000213">
    <property type="protein sequence ID" value="TGY84896.1"/>
    <property type="molecule type" value="Genomic_DNA"/>
</dbReference>
<feature type="non-terminal residue" evidence="1">
    <location>
        <position position="375"/>
    </location>
</feature>
<reference evidence="1" key="1">
    <citation type="submission" date="2019-04" db="EMBL/GenBank/DDBJ databases">
        <title>Microbes associate with the intestines of laboratory mice.</title>
        <authorList>
            <person name="Navarre W."/>
            <person name="Wong E."/>
            <person name="Huang K."/>
            <person name="Tropini C."/>
            <person name="Ng K."/>
            <person name="Yu B."/>
        </authorList>
    </citation>
    <scope>NUCLEOTIDE SEQUENCE</scope>
    <source>
        <strain evidence="1">NM01_1-7b</strain>
    </source>
</reference>
<keyword evidence="2" id="KW-1185">Reference proteome</keyword>
<sequence>MREITKIGGRNTQPVKRKRVAAYARVSSGKDAQLHSLSAQISYYNNYIGSRGDWELAGIYADEAMTGTKENRPQFQKLLSDCRAGKIDMVIVKSITRLARNTVTLLETARELKALEIDIFFEKENIHTLSTDGELMLTLLASFAQEESRSASENVKWRIRKNFERGIPTGGGLFGYRFKDGMLQVVPEEAEIVKQIFNNFLSGMGIAPIAKKLNREGVPTRWGNLWSKSTIRGILQRETYTGNLLLQKTYRSDHITKKKMINYGELPMYYVEDSHEAIIDRETFQRVQNELERRAAEYSRPHTARPASPYLFTGMIRCGFCGRHFSRKLTASDKKYTKKPQWVCSTFHVYGKSECPSQRIPEDILIAKTSEVLGY</sequence>
<organism evidence="1 2">
    <name type="scientific">Petralouisia muris</name>
    <dbReference type="NCBI Taxonomy" id="3032872"/>
    <lineage>
        <taxon>Bacteria</taxon>
        <taxon>Bacillati</taxon>
        <taxon>Bacillota</taxon>
        <taxon>Clostridia</taxon>
        <taxon>Lachnospirales</taxon>
        <taxon>Lachnospiraceae</taxon>
        <taxon>Petralouisia</taxon>
    </lineage>
</organism>